<dbReference type="PANTHER" id="PTHR12147">
    <property type="entry name" value="METALLOPEPTIDASE M28 FAMILY MEMBER"/>
    <property type="match status" value="1"/>
</dbReference>
<dbReference type="EMBL" id="DSRU01000335">
    <property type="protein sequence ID" value="HFN00646.1"/>
    <property type="molecule type" value="Genomic_DNA"/>
</dbReference>
<dbReference type="AlphaFoldDB" id="A0A7C3KIF0"/>
<dbReference type="GO" id="GO:0008235">
    <property type="term" value="F:metalloexopeptidase activity"/>
    <property type="evidence" value="ECO:0007669"/>
    <property type="project" value="InterPro"/>
</dbReference>
<keyword evidence="2" id="KW-0378">Hydrolase</keyword>
<dbReference type="GO" id="GO:0006508">
    <property type="term" value="P:proteolysis"/>
    <property type="evidence" value="ECO:0007669"/>
    <property type="project" value="InterPro"/>
</dbReference>
<dbReference type="PANTHER" id="PTHR12147:SF26">
    <property type="entry name" value="PEPTIDASE M28 DOMAIN-CONTAINING PROTEIN"/>
    <property type="match status" value="1"/>
</dbReference>
<dbReference type="InterPro" id="IPR045175">
    <property type="entry name" value="M28_fam"/>
</dbReference>
<name>A0A7C3KIF0_9CYAN</name>
<dbReference type="SUPFAM" id="SSF53187">
    <property type="entry name" value="Zn-dependent exopeptidases"/>
    <property type="match status" value="1"/>
</dbReference>
<gene>
    <name evidence="2" type="ORF">ENR64_23420</name>
</gene>
<organism evidence="2">
    <name type="scientific">Oscillatoriales cyanobacterium SpSt-418</name>
    <dbReference type="NCBI Taxonomy" id="2282169"/>
    <lineage>
        <taxon>Bacteria</taxon>
        <taxon>Bacillati</taxon>
        <taxon>Cyanobacteriota</taxon>
        <taxon>Cyanophyceae</taxon>
        <taxon>Oscillatoriophycideae</taxon>
        <taxon>Oscillatoriales</taxon>
    </lineage>
</organism>
<dbReference type="PROSITE" id="PS51257">
    <property type="entry name" value="PROKAR_LIPOPROTEIN"/>
    <property type="match status" value="1"/>
</dbReference>
<proteinExistence type="predicted"/>
<evidence type="ECO:0000313" key="2">
    <source>
        <dbReference type="EMBL" id="HFN00646.1"/>
    </source>
</evidence>
<dbReference type="Pfam" id="PF04389">
    <property type="entry name" value="Peptidase_M28"/>
    <property type="match status" value="1"/>
</dbReference>
<protein>
    <submittedName>
        <fullName evidence="2">M20/M25/M40 family metallo-hydrolase</fullName>
    </submittedName>
</protein>
<dbReference type="Gene3D" id="3.40.630.10">
    <property type="entry name" value="Zn peptidases"/>
    <property type="match status" value="1"/>
</dbReference>
<feature type="domain" description="Peptidase M28" evidence="1">
    <location>
        <begin position="108"/>
        <end position="319"/>
    </location>
</feature>
<reference evidence="2" key="1">
    <citation type="journal article" date="2020" name="mSystems">
        <title>Genome- and Community-Level Interaction Insights into Carbon Utilization and Element Cycling Functions of Hydrothermarchaeota in Hydrothermal Sediment.</title>
        <authorList>
            <person name="Zhou Z."/>
            <person name="Liu Y."/>
            <person name="Xu W."/>
            <person name="Pan J."/>
            <person name="Luo Z.H."/>
            <person name="Li M."/>
        </authorList>
    </citation>
    <scope>NUCLEOTIDE SEQUENCE [LARGE SCALE GENOMIC DNA]</scope>
    <source>
        <strain evidence="2">SpSt-418</strain>
    </source>
</reference>
<dbReference type="InterPro" id="IPR007484">
    <property type="entry name" value="Peptidase_M28"/>
</dbReference>
<sequence length="330" mass="36028">MMPRKLLRSLMVGVLLAVLLIFSACQELPPQLSMPMAQQTPSPAPSTTVVMPIAPKVSQPELLRHLEALSFERHTDRDRQQARDYLTQALKSYGWQTQTQAFGKSGVNLIATRPGADPTAQKILVVAHYDSFLGSPGADDNATGVAAALEIARLFATSTTRRTLEIVFFDQEERGLLGSIAFTAQADRVKAIAGVINLEMIGYTCNQPGCQKYPEGIPVSMLSDRGDFLAVVGDQEHPELLQAFANLPNQPFVLTVPIPYKGLLTPDVLRSDHAPFWAQNIGAVMVTDTSYLRNPHYHRATDTADTINPTFFSGSAQQVVQALTRLLSQG</sequence>
<evidence type="ECO:0000259" key="1">
    <source>
        <dbReference type="Pfam" id="PF04389"/>
    </source>
</evidence>
<comment type="caution">
    <text evidence="2">The sequence shown here is derived from an EMBL/GenBank/DDBJ whole genome shotgun (WGS) entry which is preliminary data.</text>
</comment>
<accession>A0A7C3KIF0</accession>